<dbReference type="Gene3D" id="3.40.50.300">
    <property type="entry name" value="P-loop containing nucleotide triphosphate hydrolases"/>
    <property type="match status" value="1"/>
</dbReference>
<reference evidence="1 2" key="1">
    <citation type="submission" date="2017-09" db="EMBL/GenBank/DDBJ databases">
        <title>Depth-based differentiation of microbial function through sediment-hosted aquifers and enrichment of novel symbionts in the deep terrestrial subsurface.</title>
        <authorList>
            <person name="Probst A.J."/>
            <person name="Ladd B."/>
            <person name="Jarett J.K."/>
            <person name="Geller-Mcgrath D.E."/>
            <person name="Sieber C.M."/>
            <person name="Emerson J.B."/>
            <person name="Anantharaman K."/>
            <person name="Thomas B.C."/>
            <person name="Malmstrom R."/>
            <person name="Stieglmeier M."/>
            <person name="Klingl A."/>
            <person name="Woyke T."/>
            <person name="Ryan C.M."/>
            <person name="Banfield J.F."/>
        </authorList>
    </citation>
    <scope>NUCLEOTIDE SEQUENCE [LARGE SCALE GENOMIC DNA]</scope>
    <source>
        <strain evidence="1">CG11_big_fil_rev_8_21_14_0_20_39_34</strain>
    </source>
</reference>
<protein>
    <recommendedName>
        <fullName evidence="3">Phosphoribulokinase/uridine kinase domain-containing protein</fullName>
    </recommendedName>
</protein>
<sequence length="197" mass="22896">MDEKMDRLIADILKLKQPLIIGVSGFGGSGKSTFAKYLAKKLDAPVVGVDSFCTSNLHLGHKLWDIMDYERMEKEVLIPVQQGESDIKYGEYGWDKSEETHVVEIHFKGILVVEGVGLFRPSLRKYFSFTFWIDCPIDEAMERGKKRDKELYGNPQDFLWDGIWKEQDQECFEKFLPKEYVDHIIDHSKVGEWVIEK</sequence>
<proteinExistence type="predicted"/>
<evidence type="ECO:0008006" key="3">
    <source>
        <dbReference type="Google" id="ProtNLM"/>
    </source>
</evidence>
<accession>A0A2H0N7B4</accession>
<dbReference type="AlphaFoldDB" id="A0A2H0N7B4"/>
<comment type="caution">
    <text evidence="1">The sequence shown here is derived from an EMBL/GenBank/DDBJ whole genome shotgun (WGS) entry which is preliminary data.</text>
</comment>
<gene>
    <name evidence="1" type="ORF">COV59_02265</name>
</gene>
<dbReference type="GO" id="GO:0003735">
    <property type="term" value="F:structural constituent of ribosome"/>
    <property type="evidence" value="ECO:0007669"/>
    <property type="project" value="InterPro"/>
</dbReference>
<dbReference type="Proteomes" id="UP000229600">
    <property type="component" value="Unassembled WGS sequence"/>
</dbReference>
<name>A0A2H0N7B4_9BACT</name>
<dbReference type="EMBL" id="PCWN01000007">
    <property type="protein sequence ID" value="PIR03986.1"/>
    <property type="molecule type" value="Genomic_DNA"/>
</dbReference>
<dbReference type="SUPFAM" id="SSF52540">
    <property type="entry name" value="P-loop containing nucleoside triphosphate hydrolases"/>
    <property type="match status" value="1"/>
</dbReference>
<dbReference type="InterPro" id="IPR027417">
    <property type="entry name" value="P-loop_NTPase"/>
</dbReference>
<dbReference type="PROSITE" id="PS00962">
    <property type="entry name" value="RIBOSOMAL_S2_1"/>
    <property type="match status" value="1"/>
</dbReference>
<organism evidence="1 2">
    <name type="scientific">Candidatus Magasanikbacteria bacterium CG11_big_fil_rev_8_21_14_0_20_39_34</name>
    <dbReference type="NCBI Taxonomy" id="1974653"/>
    <lineage>
        <taxon>Bacteria</taxon>
        <taxon>Candidatus Magasanikiibacteriota</taxon>
    </lineage>
</organism>
<dbReference type="GO" id="GO:0006412">
    <property type="term" value="P:translation"/>
    <property type="evidence" value="ECO:0007669"/>
    <property type="project" value="InterPro"/>
</dbReference>
<dbReference type="Pfam" id="PF13238">
    <property type="entry name" value="AAA_18"/>
    <property type="match status" value="1"/>
</dbReference>
<dbReference type="GO" id="GO:0005840">
    <property type="term" value="C:ribosome"/>
    <property type="evidence" value="ECO:0007669"/>
    <property type="project" value="InterPro"/>
</dbReference>
<evidence type="ECO:0000313" key="2">
    <source>
        <dbReference type="Proteomes" id="UP000229600"/>
    </source>
</evidence>
<evidence type="ECO:0000313" key="1">
    <source>
        <dbReference type="EMBL" id="PIR03986.1"/>
    </source>
</evidence>
<dbReference type="InterPro" id="IPR018130">
    <property type="entry name" value="Ribosomal_uS2_CS"/>
</dbReference>